<evidence type="ECO:0000256" key="5">
    <source>
        <dbReference type="ARBA" id="ARBA00023033"/>
    </source>
</evidence>
<name>A0A1L7X587_9HELO</name>
<keyword evidence="9" id="KW-1185">Reference proteome</keyword>
<dbReference type="Pfam" id="PF01494">
    <property type="entry name" value="FAD_binding_3"/>
    <property type="match status" value="1"/>
</dbReference>
<keyword evidence="2" id="KW-0285">Flavoprotein</keyword>
<dbReference type="OrthoDB" id="9993796at2759"/>
<feature type="chain" id="PRO_5012069426" evidence="6">
    <location>
        <begin position="19"/>
        <end position="423"/>
    </location>
</feature>
<dbReference type="InterPro" id="IPR002938">
    <property type="entry name" value="FAD-bd"/>
</dbReference>
<evidence type="ECO:0000256" key="1">
    <source>
        <dbReference type="ARBA" id="ARBA00007992"/>
    </source>
</evidence>
<organism evidence="8 9">
    <name type="scientific">Phialocephala subalpina</name>
    <dbReference type="NCBI Taxonomy" id="576137"/>
    <lineage>
        <taxon>Eukaryota</taxon>
        <taxon>Fungi</taxon>
        <taxon>Dikarya</taxon>
        <taxon>Ascomycota</taxon>
        <taxon>Pezizomycotina</taxon>
        <taxon>Leotiomycetes</taxon>
        <taxon>Helotiales</taxon>
        <taxon>Mollisiaceae</taxon>
        <taxon>Phialocephala</taxon>
        <taxon>Phialocephala fortinii species complex</taxon>
    </lineage>
</organism>
<dbReference type="InterPro" id="IPR050493">
    <property type="entry name" value="FAD-dep_Monooxygenase_BioMet"/>
</dbReference>
<reference evidence="8 9" key="1">
    <citation type="submission" date="2016-03" db="EMBL/GenBank/DDBJ databases">
        <authorList>
            <person name="Ploux O."/>
        </authorList>
    </citation>
    <scope>NUCLEOTIDE SEQUENCE [LARGE SCALE GENOMIC DNA]</scope>
    <source>
        <strain evidence="8 9">UAMH 11012</strain>
    </source>
</reference>
<evidence type="ECO:0000256" key="4">
    <source>
        <dbReference type="ARBA" id="ARBA00023002"/>
    </source>
</evidence>
<evidence type="ECO:0000256" key="2">
    <source>
        <dbReference type="ARBA" id="ARBA00022630"/>
    </source>
</evidence>
<dbReference type="Gene3D" id="3.50.50.60">
    <property type="entry name" value="FAD/NAD(P)-binding domain"/>
    <property type="match status" value="1"/>
</dbReference>
<dbReference type="InterPro" id="IPR036188">
    <property type="entry name" value="FAD/NAD-bd_sf"/>
</dbReference>
<accession>A0A1L7X587</accession>
<dbReference type="Proteomes" id="UP000184330">
    <property type="component" value="Unassembled WGS sequence"/>
</dbReference>
<dbReference type="STRING" id="576137.A0A1L7X587"/>
<feature type="domain" description="FAD-binding" evidence="7">
    <location>
        <begin position="5"/>
        <end position="337"/>
    </location>
</feature>
<gene>
    <name evidence="8" type="ORF">PAC_10080</name>
</gene>
<keyword evidence="6" id="KW-0732">Signal</keyword>
<evidence type="ECO:0000259" key="7">
    <source>
        <dbReference type="Pfam" id="PF01494"/>
    </source>
</evidence>
<dbReference type="PANTHER" id="PTHR13789">
    <property type="entry name" value="MONOOXYGENASE"/>
    <property type="match status" value="1"/>
</dbReference>
<dbReference type="PANTHER" id="PTHR13789:SF314">
    <property type="entry name" value="FAD-BINDING DOMAIN-CONTAINING PROTEIN"/>
    <property type="match status" value="1"/>
</dbReference>
<evidence type="ECO:0000313" key="9">
    <source>
        <dbReference type="Proteomes" id="UP000184330"/>
    </source>
</evidence>
<keyword evidence="5" id="KW-0503">Monooxygenase</keyword>
<dbReference type="AlphaFoldDB" id="A0A1L7X587"/>
<evidence type="ECO:0000256" key="6">
    <source>
        <dbReference type="SAM" id="SignalP"/>
    </source>
</evidence>
<proteinExistence type="inferred from homology"/>
<feature type="signal peptide" evidence="6">
    <location>
        <begin position="1"/>
        <end position="18"/>
    </location>
</feature>
<comment type="similarity">
    <text evidence="1">Belongs to the paxM FAD-dependent monooxygenase family.</text>
</comment>
<dbReference type="PRINTS" id="PR00420">
    <property type="entry name" value="RNGMNOXGNASE"/>
</dbReference>
<keyword evidence="3" id="KW-0274">FAD</keyword>
<dbReference type="SUPFAM" id="SSF54373">
    <property type="entry name" value="FAD-linked reductases, C-terminal domain"/>
    <property type="match status" value="1"/>
</dbReference>
<keyword evidence="4" id="KW-0560">Oxidoreductase</keyword>
<evidence type="ECO:0000256" key="3">
    <source>
        <dbReference type="ARBA" id="ARBA00022827"/>
    </source>
</evidence>
<dbReference type="SUPFAM" id="SSF51905">
    <property type="entry name" value="FAD/NAD(P)-binding domain"/>
    <property type="match status" value="1"/>
</dbReference>
<protein>
    <submittedName>
        <fullName evidence="8">Related to 2-polyprenyl-6-methoxyphenol hydroxylase and related FAD-dependent oxidoreductases</fullName>
    </submittedName>
</protein>
<dbReference type="GO" id="GO:0071949">
    <property type="term" value="F:FAD binding"/>
    <property type="evidence" value="ECO:0007669"/>
    <property type="project" value="InterPro"/>
</dbReference>
<dbReference type="GO" id="GO:0004497">
    <property type="term" value="F:monooxygenase activity"/>
    <property type="evidence" value="ECO:0007669"/>
    <property type="project" value="UniProtKB-KW"/>
</dbReference>
<evidence type="ECO:0000313" key="8">
    <source>
        <dbReference type="EMBL" id="CZR60184.1"/>
    </source>
</evidence>
<sequence length="423" mass="45873">MGLNIIVVGAGLAGLTAAISLRQAGHEVRIFEKSKFAAEVGAALGLTPNGAQVLKPLGFSFERARARSIRIWDITDGVSLTVLNSMDLTESAKKFGLETFAVHRVDMHNELLRLALEPEGDLKPVELKLSSRVVDGSAEEGWIQLEDGSKHFADLIVGADGIHSVIKPMVIGKDAVKPKSTGLSAFRFLVPTERLTSNPEFDALMKWKSPGASTLADPKDPCPERHMMWYECQDGHVQNFVGVHPSCPIPISEDGTQDFKSAMLEDFSTYHPDIKKVISIADNVSCWPLNIHDPLKTWTKGKMVLIGDAAHPMLPFGGQGANQAIEDAGALGYLLTGISSTSTPDELASRLAAFEKVRIKRASLIQTLSKVRVGKEKEIEDEVKQFVDEEAGGKAPSTFAERTAHAFSHNVLKESGRVLEGMA</sequence>
<dbReference type="EMBL" id="FJOG01000015">
    <property type="protein sequence ID" value="CZR60184.1"/>
    <property type="molecule type" value="Genomic_DNA"/>
</dbReference>